<feature type="compositionally biased region" description="Acidic residues" evidence="6">
    <location>
        <begin position="522"/>
        <end position="532"/>
    </location>
</feature>
<keyword evidence="8" id="KW-1185">Reference proteome</keyword>
<feature type="region of interest" description="Disordered" evidence="6">
    <location>
        <begin position="202"/>
        <end position="224"/>
    </location>
</feature>
<proteinExistence type="predicted"/>
<feature type="compositionally biased region" description="Acidic residues" evidence="6">
    <location>
        <begin position="379"/>
        <end position="396"/>
    </location>
</feature>
<dbReference type="EMBL" id="JBJKFK010001105">
    <property type="protein sequence ID" value="KAL3314074.1"/>
    <property type="molecule type" value="Genomic_DNA"/>
</dbReference>
<dbReference type="GO" id="GO:0005930">
    <property type="term" value="C:axoneme"/>
    <property type="evidence" value="ECO:0007669"/>
    <property type="project" value="UniProtKB-SubCell"/>
</dbReference>
<gene>
    <name evidence="7" type="primary">RSPH4A_2</name>
    <name evidence="7" type="ORF">Ciccas_007311</name>
</gene>
<evidence type="ECO:0000256" key="2">
    <source>
        <dbReference type="ARBA" id="ARBA00022490"/>
    </source>
</evidence>
<keyword evidence="4" id="KW-0206">Cytoskeleton</keyword>
<organism evidence="7 8">
    <name type="scientific">Cichlidogyrus casuarinus</name>
    <dbReference type="NCBI Taxonomy" id="1844966"/>
    <lineage>
        <taxon>Eukaryota</taxon>
        <taxon>Metazoa</taxon>
        <taxon>Spiralia</taxon>
        <taxon>Lophotrochozoa</taxon>
        <taxon>Platyhelminthes</taxon>
        <taxon>Monogenea</taxon>
        <taxon>Monopisthocotylea</taxon>
        <taxon>Dactylogyridea</taxon>
        <taxon>Ancyrocephalidae</taxon>
        <taxon>Cichlidogyrus</taxon>
    </lineage>
</organism>
<keyword evidence="5" id="KW-0966">Cell projection</keyword>
<feature type="compositionally biased region" description="Low complexity" evidence="6">
    <location>
        <begin position="504"/>
        <end position="514"/>
    </location>
</feature>
<dbReference type="PANTHER" id="PTHR13159:SF0">
    <property type="entry name" value="RADIAL SPOKE HEAD 6 HOMOLOG A"/>
    <property type="match status" value="1"/>
</dbReference>
<dbReference type="AlphaFoldDB" id="A0ABD2Q386"/>
<comment type="subcellular location">
    <subcellularLocation>
        <location evidence="1">Cytoplasm</location>
        <location evidence="1">Cytoskeleton</location>
        <location evidence="1">Cilium axoneme</location>
    </subcellularLocation>
</comment>
<evidence type="ECO:0000313" key="8">
    <source>
        <dbReference type="Proteomes" id="UP001626550"/>
    </source>
</evidence>
<reference evidence="7 8" key="1">
    <citation type="submission" date="2024-11" db="EMBL/GenBank/DDBJ databases">
        <title>Adaptive evolution of stress response genes in parasites aligns with host niche diversity.</title>
        <authorList>
            <person name="Hahn C."/>
            <person name="Resl P."/>
        </authorList>
    </citation>
    <scope>NUCLEOTIDE SEQUENCE [LARGE SCALE GENOMIC DNA]</scope>
    <source>
        <strain evidence="7">EGGRZ-B1_66</strain>
        <tissue evidence="7">Body</tissue>
    </source>
</reference>
<dbReference type="Pfam" id="PF04712">
    <property type="entry name" value="Radial_spoke"/>
    <property type="match status" value="1"/>
</dbReference>
<feature type="region of interest" description="Disordered" evidence="6">
    <location>
        <begin position="493"/>
        <end position="532"/>
    </location>
</feature>
<evidence type="ECO:0000256" key="5">
    <source>
        <dbReference type="ARBA" id="ARBA00023273"/>
    </source>
</evidence>
<dbReference type="Proteomes" id="UP001626550">
    <property type="component" value="Unassembled WGS sequence"/>
</dbReference>
<keyword evidence="3" id="KW-0969">Cilium</keyword>
<evidence type="ECO:0000256" key="6">
    <source>
        <dbReference type="SAM" id="MobiDB-lite"/>
    </source>
</evidence>
<dbReference type="PANTHER" id="PTHR13159">
    <property type="entry name" value="RADIAL SPOKEHEAD-RELATED"/>
    <property type="match status" value="1"/>
</dbReference>
<protein>
    <submittedName>
        <fullName evidence="7">Radial spoke head protein 4 A</fullName>
    </submittedName>
</protein>
<evidence type="ECO:0000256" key="1">
    <source>
        <dbReference type="ARBA" id="ARBA00004430"/>
    </source>
</evidence>
<evidence type="ECO:0000256" key="3">
    <source>
        <dbReference type="ARBA" id="ARBA00023069"/>
    </source>
</evidence>
<evidence type="ECO:0000256" key="4">
    <source>
        <dbReference type="ARBA" id="ARBA00023212"/>
    </source>
</evidence>
<dbReference type="InterPro" id="IPR006802">
    <property type="entry name" value="Radial_spoke"/>
</dbReference>
<name>A0ABD2Q386_9PLAT</name>
<evidence type="ECO:0000313" key="7">
    <source>
        <dbReference type="EMBL" id="KAL3314074.1"/>
    </source>
</evidence>
<accession>A0ABD2Q386</accession>
<sequence>MEKEIEFVQAKAKLLTQPFENANAYDFLAKILKELLNKPTSKNPCEDFHRMSYKLKEFVSPPLDHLRDSERSTYQLEVSKIQSSLYKPRKEAERDDEDKPIPDMLYLGFLCQQAGIGISNEEVTKLQLSLPRIIENHPVKKLRFWGKLFGIEKDYYVVEAEANEDAVWIEDDTEEQLEHDKEFAQIKGSTHATDMAKLGLNPTGEPLDDPPKSTWKPAPKAPAEEFGHGANKKMYFVCNIIGENWERLPLVTPEQITISRKIRHLFTGNLNEQINSNPPFPGRERHFLRAQIVRISSTCIISPLNFYQFDEEAEEGLDEDAPRENFIENPEFEPFGVLELADPGLGNWVHHSSYLLPQGRTIWWNPAKAMAEDKGEIDNSGEEEDEPEDDEEEPVEPETGPPLLTPLSEDAELSTSCPAWSTKISSNRLANFSVAIVSSNLWPGAHAIGTGKLFENVYVGWGQKYLEGGENFDPVPIPQVMDEFISGPEITEVEDPTPEEEAAWRAAQAEAQNAEMEHAEEAENEEEAEEED</sequence>
<feature type="region of interest" description="Disordered" evidence="6">
    <location>
        <begin position="373"/>
        <end position="409"/>
    </location>
</feature>
<keyword evidence="2" id="KW-0963">Cytoplasm</keyword>
<comment type="caution">
    <text evidence="7">The sequence shown here is derived from an EMBL/GenBank/DDBJ whole genome shotgun (WGS) entry which is preliminary data.</text>
</comment>